<feature type="non-terminal residue" evidence="1">
    <location>
        <position position="33"/>
    </location>
</feature>
<feature type="non-terminal residue" evidence="1">
    <location>
        <position position="1"/>
    </location>
</feature>
<proteinExistence type="predicted"/>
<evidence type="ECO:0000313" key="2">
    <source>
        <dbReference type="Proteomes" id="UP000003465"/>
    </source>
</evidence>
<organism evidence="1 2">
    <name type="scientific">Pseudomonas amygdali pv. mori str. 301020</name>
    <dbReference type="NCBI Taxonomy" id="629261"/>
    <lineage>
        <taxon>Bacteria</taxon>
        <taxon>Pseudomonadati</taxon>
        <taxon>Pseudomonadota</taxon>
        <taxon>Gammaproteobacteria</taxon>
        <taxon>Pseudomonadales</taxon>
        <taxon>Pseudomonadaceae</taxon>
        <taxon>Pseudomonas</taxon>
        <taxon>Pseudomonas amygdali</taxon>
    </lineage>
</organism>
<accession>A0A656GLY4</accession>
<dbReference type="Proteomes" id="UP000003465">
    <property type="component" value="Unassembled WGS sequence"/>
</dbReference>
<name>A0A656GLY4_PSEA0</name>
<dbReference type="AlphaFoldDB" id="A0A656GLY4"/>
<evidence type="ECO:0000313" key="1">
    <source>
        <dbReference type="EMBL" id="EGH27086.1"/>
    </source>
</evidence>
<dbReference type="EMBL" id="AEAG01003316">
    <property type="protein sequence ID" value="EGH27086.1"/>
    <property type="molecule type" value="Genomic_DNA"/>
</dbReference>
<protein>
    <submittedName>
        <fullName evidence="1">Uncharacterized protein</fullName>
    </submittedName>
</protein>
<reference evidence="1 2" key="1">
    <citation type="journal article" date="2011" name="PLoS Pathog.">
        <title>Dynamic evolution of pathogenicity revealed by sequencing and comparative genomics of 19 Pseudomonas syringae isolates.</title>
        <authorList>
            <person name="Baltrus D.A."/>
            <person name="Nishimura M.T."/>
            <person name="Romanchuk A."/>
            <person name="Chang J.H."/>
            <person name="Mukhtar M.S."/>
            <person name="Cherkis K."/>
            <person name="Roach J."/>
            <person name="Grant S.R."/>
            <person name="Jones C.D."/>
            <person name="Dangl J.L."/>
        </authorList>
    </citation>
    <scope>NUCLEOTIDE SEQUENCE [LARGE SCALE GENOMIC DNA]</scope>
    <source>
        <strain evidence="1 2">301020</strain>
    </source>
</reference>
<gene>
    <name evidence="1" type="ORF">PSYMO_38583</name>
</gene>
<sequence length="33" mass="4044">DAHDRQAIERQVMQELDKMEFYVYEIDETIKAK</sequence>
<comment type="caution">
    <text evidence="1">The sequence shown here is derived from an EMBL/GenBank/DDBJ whole genome shotgun (WGS) entry which is preliminary data.</text>
</comment>